<comment type="caution">
    <text evidence="2">The sequence shown here is derived from an EMBL/GenBank/DDBJ whole genome shotgun (WGS) entry which is preliminary data.</text>
</comment>
<proteinExistence type="predicted"/>
<accession>A0A9P7YYB3</accession>
<feature type="non-terminal residue" evidence="2">
    <location>
        <position position="90"/>
    </location>
</feature>
<evidence type="ECO:0000256" key="1">
    <source>
        <dbReference type="SAM" id="MobiDB-lite"/>
    </source>
</evidence>
<protein>
    <submittedName>
        <fullName evidence="2">Uncharacterized protein</fullName>
    </submittedName>
</protein>
<feature type="compositionally biased region" description="Basic and acidic residues" evidence="1">
    <location>
        <begin position="12"/>
        <end position="29"/>
    </location>
</feature>
<reference evidence="2" key="1">
    <citation type="journal article" date="2021" name="IMA Fungus">
        <title>Genomic characterization of three marine fungi, including Emericellopsis atlantica sp. nov. with signatures of a generalist lifestyle and marine biomass degradation.</title>
        <authorList>
            <person name="Hagestad O.C."/>
            <person name="Hou L."/>
            <person name="Andersen J.H."/>
            <person name="Hansen E.H."/>
            <person name="Altermark B."/>
            <person name="Li C."/>
            <person name="Kuhnert E."/>
            <person name="Cox R.J."/>
            <person name="Crous P.W."/>
            <person name="Spatafora J.W."/>
            <person name="Lail K."/>
            <person name="Amirebrahimi M."/>
            <person name="Lipzen A."/>
            <person name="Pangilinan J."/>
            <person name="Andreopoulos W."/>
            <person name="Hayes R.D."/>
            <person name="Ng V."/>
            <person name="Grigoriev I.V."/>
            <person name="Jackson S.A."/>
            <person name="Sutton T.D.S."/>
            <person name="Dobson A.D.W."/>
            <person name="Rama T."/>
        </authorList>
    </citation>
    <scope>NUCLEOTIDE SEQUENCE</scope>
    <source>
        <strain evidence="2">TRa3180A</strain>
    </source>
</reference>
<keyword evidence="3" id="KW-1185">Reference proteome</keyword>
<dbReference type="Proteomes" id="UP000887226">
    <property type="component" value="Unassembled WGS sequence"/>
</dbReference>
<gene>
    <name evidence="2" type="ORF">BJ878DRAFT_518031</name>
</gene>
<evidence type="ECO:0000313" key="3">
    <source>
        <dbReference type="Proteomes" id="UP000887226"/>
    </source>
</evidence>
<sequence>MELQRAMVHTYNRQEERTTEKGFQVAKKEADENTPSFEDALLDWIVYECQAFTTTESPYFTQMLKAGGCIAFIPKADAISKQLKLCLDTL</sequence>
<dbReference type="AlphaFoldDB" id="A0A9P7YYB3"/>
<dbReference type="EMBL" id="MU254130">
    <property type="protein sequence ID" value="KAG9241971.1"/>
    <property type="molecule type" value="Genomic_DNA"/>
</dbReference>
<organism evidence="2 3">
    <name type="scientific">Calycina marina</name>
    <dbReference type="NCBI Taxonomy" id="1763456"/>
    <lineage>
        <taxon>Eukaryota</taxon>
        <taxon>Fungi</taxon>
        <taxon>Dikarya</taxon>
        <taxon>Ascomycota</taxon>
        <taxon>Pezizomycotina</taxon>
        <taxon>Leotiomycetes</taxon>
        <taxon>Helotiales</taxon>
        <taxon>Pezizellaceae</taxon>
        <taxon>Calycina</taxon>
    </lineage>
</organism>
<feature type="region of interest" description="Disordered" evidence="1">
    <location>
        <begin position="1"/>
        <end position="29"/>
    </location>
</feature>
<name>A0A9P7YYB3_9HELO</name>
<evidence type="ECO:0000313" key="2">
    <source>
        <dbReference type="EMBL" id="KAG9241971.1"/>
    </source>
</evidence>